<evidence type="ECO:0000256" key="4">
    <source>
        <dbReference type="ARBA" id="ARBA00013145"/>
    </source>
</evidence>
<dbReference type="Pfam" id="PF00205">
    <property type="entry name" value="TPP_enzyme_M"/>
    <property type="match status" value="1"/>
</dbReference>
<dbReference type="InterPro" id="IPR011766">
    <property type="entry name" value="TPP_enzyme_TPP-bd"/>
</dbReference>
<dbReference type="InterPro" id="IPR045229">
    <property type="entry name" value="TPP_enz"/>
</dbReference>
<sequence>MEMLSGAEMVVRSLIDQGVKQVFGYPGGAVLDIYDALHTMGGIDHVLVRHEQAAVHMADGLARATGETGVVLVTSGPGATNAITGIATAYMDSIPMVVLSGQVATSLIGYDAFQECDMVGISRPVVKHSFLVKQVEDIPGIIKKAFWLASSGRPGPVVVDLPKDIMSPLNKLPYAWPDAVSMRSYNPTTQGHKGQIKRALQTLIAAKKPVMYVGGGAINSACEAELLTLAEKLNIPVVSSLMGLGAFPATHRQSLGMLGMHGTYEANMTMHHSDVIFAVGVRFDDRTTNNLAKYCPNATVLHIDIDPTSISKTVAADIPIVGDAHQVLTQMLDLLAQEEIQQSGDDIRDWWQQIEQWRARHCLEFDRHSQAIKPQAVIETAYRLTNGDAYVTSDVGQHQMFAALYYPFDKPRRWINSGGLGTMGFGLPAALGVKMALPDETVICVTGDGSIQMNIQELSTALQYGLSVLVLNLNNRYLGMVKQWQDMIYSGRHSQSYMESLPDFVRLAEAYGHVGISITKPEELESKLAQALETVRGGRLVFVDVTVDGTEHVYPMQIRGGGMDEMWLSKTERT</sequence>
<keyword evidence="12 14" id="KW-0100">Branched-chain amino acid biosynthesis</keyword>
<dbReference type="EC" id="2.2.1.6" evidence="4 14"/>
<dbReference type="InterPro" id="IPR029035">
    <property type="entry name" value="DHS-like_NAD/FAD-binding_dom"/>
</dbReference>
<keyword evidence="8 14" id="KW-0479">Metal-binding</keyword>
<dbReference type="Pfam" id="PF02775">
    <property type="entry name" value="TPP_enzyme_C"/>
    <property type="match status" value="1"/>
</dbReference>
<dbReference type="NCBIfam" id="NF005058">
    <property type="entry name" value="PRK06466.1"/>
    <property type="match status" value="1"/>
</dbReference>
<dbReference type="FunFam" id="3.40.50.970:FF:000007">
    <property type="entry name" value="Acetolactate synthase"/>
    <property type="match status" value="1"/>
</dbReference>
<proteinExistence type="inferred from homology"/>
<evidence type="ECO:0000256" key="1">
    <source>
        <dbReference type="ARBA" id="ARBA00004974"/>
    </source>
</evidence>
<dbReference type="GO" id="GO:0005948">
    <property type="term" value="C:acetolactate synthase complex"/>
    <property type="evidence" value="ECO:0007669"/>
    <property type="project" value="UniProtKB-ARBA"/>
</dbReference>
<keyword evidence="10 14" id="KW-0460">Magnesium</keyword>
<keyword evidence="9" id="KW-0274">FAD</keyword>
<evidence type="ECO:0000256" key="6">
    <source>
        <dbReference type="ARBA" id="ARBA00022630"/>
    </source>
</evidence>
<evidence type="ECO:0000256" key="9">
    <source>
        <dbReference type="ARBA" id="ARBA00022827"/>
    </source>
</evidence>
<evidence type="ECO:0000256" key="13">
    <source>
        <dbReference type="ARBA" id="ARBA00048670"/>
    </source>
</evidence>
<keyword evidence="11 14" id="KW-0786">Thiamine pyrophosphate</keyword>
<dbReference type="GO" id="GO:0000287">
    <property type="term" value="F:magnesium ion binding"/>
    <property type="evidence" value="ECO:0007669"/>
    <property type="project" value="UniProtKB-UniRule"/>
</dbReference>
<accession>A0AAN0S3M4</accession>
<dbReference type="InterPro" id="IPR012001">
    <property type="entry name" value="Thiamin_PyroP_enz_TPP-bd_dom"/>
</dbReference>
<dbReference type="Gene3D" id="3.40.50.970">
    <property type="match status" value="2"/>
</dbReference>
<dbReference type="InterPro" id="IPR012000">
    <property type="entry name" value="Thiamin_PyroP_enz_cen_dom"/>
</dbReference>
<dbReference type="AlphaFoldDB" id="A0AAN0S3M4"/>
<dbReference type="GO" id="GO:0030976">
    <property type="term" value="F:thiamine pyrophosphate binding"/>
    <property type="evidence" value="ECO:0007669"/>
    <property type="project" value="UniProtKB-UniRule"/>
</dbReference>
<name>A0AAN0S3M4_9ENTR</name>
<protein>
    <recommendedName>
        <fullName evidence="4 14">Acetolactate synthase</fullName>
        <ecNumber evidence="4 14">2.2.1.6</ecNumber>
    </recommendedName>
</protein>
<evidence type="ECO:0000256" key="2">
    <source>
        <dbReference type="ARBA" id="ARBA00005025"/>
    </source>
</evidence>
<evidence type="ECO:0000259" key="15">
    <source>
        <dbReference type="Pfam" id="PF00205"/>
    </source>
</evidence>
<keyword evidence="7 14" id="KW-0808">Transferase</keyword>
<evidence type="ECO:0000256" key="5">
    <source>
        <dbReference type="ARBA" id="ARBA00022605"/>
    </source>
</evidence>
<evidence type="ECO:0000256" key="3">
    <source>
        <dbReference type="ARBA" id="ARBA00007812"/>
    </source>
</evidence>
<keyword evidence="5 14" id="KW-0028">Amino-acid biosynthesis</keyword>
<dbReference type="NCBIfam" id="NF005936">
    <property type="entry name" value="PRK07979.1"/>
    <property type="match status" value="1"/>
</dbReference>
<dbReference type="KEGG" id="cem:LH23_08885"/>
<dbReference type="CDD" id="cd07035">
    <property type="entry name" value="TPP_PYR_POX_like"/>
    <property type="match status" value="1"/>
</dbReference>
<dbReference type="Gene3D" id="3.40.50.1220">
    <property type="entry name" value="TPP-binding domain"/>
    <property type="match status" value="1"/>
</dbReference>
<evidence type="ECO:0000256" key="11">
    <source>
        <dbReference type="ARBA" id="ARBA00023052"/>
    </source>
</evidence>
<dbReference type="PANTHER" id="PTHR18968:SF13">
    <property type="entry name" value="ACETOLACTATE SYNTHASE CATALYTIC SUBUNIT, MITOCHONDRIAL"/>
    <property type="match status" value="1"/>
</dbReference>
<evidence type="ECO:0000256" key="10">
    <source>
        <dbReference type="ARBA" id="ARBA00022842"/>
    </source>
</evidence>
<dbReference type="RefSeq" id="WP_039296477.1">
    <property type="nucleotide sequence ID" value="NZ_CP009458.1"/>
</dbReference>
<reference evidence="18 19" key="1">
    <citation type="submission" date="2014-09" db="EMBL/GenBank/DDBJ databases">
        <authorList>
            <person name="Chan K.-G."/>
        </authorList>
    </citation>
    <scope>NUCLEOTIDE SEQUENCE [LARGE SCALE GENOMIC DNA]</scope>
    <source>
        <strain evidence="18 19">M006</strain>
    </source>
</reference>
<keyword evidence="6" id="KW-0285">Flavoprotein</keyword>
<dbReference type="SUPFAM" id="SSF52518">
    <property type="entry name" value="Thiamin diphosphate-binding fold (THDP-binding)"/>
    <property type="match status" value="2"/>
</dbReference>
<evidence type="ECO:0000259" key="17">
    <source>
        <dbReference type="Pfam" id="PF02776"/>
    </source>
</evidence>
<evidence type="ECO:0000256" key="12">
    <source>
        <dbReference type="ARBA" id="ARBA00023304"/>
    </source>
</evidence>
<dbReference type="GO" id="GO:0009097">
    <property type="term" value="P:isoleucine biosynthetic process"/>
    <property type="evidence" value="ECO:0007669"/>
    <property type="project" value="TreeGrafter"/>
</dbReference>
<dbReference type="PROSITE" id="PS00187">
    <property type="entry name" value="TPP_ENZYMES"/>
    <property type="match status" value="1"/>
</dbReference>
<feature type="domain" description="Thiamine pyrophosphate enzyme TPP-binding" evidence="16">
    <location>
        <begin position="394"/>
        <end position="545"/>
    </location>
</feature>
<comment type="cofactor">
    <cofactor evidence="14">
        <name>thiamine diphosphate</name>
        <dbReference type="ChEBI" id="CHEBI:58937"/>
    </cofactor>
    <text evidence="14">Binds 1 thiamine pyrophosphate per subunit.</text>
</comment>
<evidence type="ECO:0000256" key="14">
    <source>
        <dbReference type="RuleBase" id="RU003591"/>
    </source>
</evidence>
<comment type="cofactor">
    <cofactor evidence="14">
        <name>Mg(2+)</name>
        <dbReference type="ChEBI" id="CHEBI:18420"/>
    </cofactor>
    <text evidence="14">Binds 1 Mg(2+) ion per subunit.</text>
</comment>
<evidence type="ECO:0000256" key="7">
    <source>
        <dbReference type="ARBA" id="ARBA00022679"/>
    </source>
</evidence>
<dbReference type="CDD" id="cd02015">
    <property type="entry name" value="TPP_AHAS"/>
    <property type="match status" value="1"/>
</dbReference>
<comment type="catalytic activity">
    <reaction evidence="13 14">
        <text>2 pyruvate + H(+) = (2S)-2-acetolactate + CO2</text>
        <dbReference type="Rhea" id="RHEA:25249"/>
        <dbReference type="ChEBI" id="CHEBI:15361"/>
        <dbReference type="ChEBI" id="CHEBI:15378"/>
        <dbReference type="ChEBI" id="CHEBI:16526"/>
        <dbReference type="ChEBI" id="CHEBI:58476"/>
        <dbReference type="EC" id="2.2.1.6"/>
    </reaction>
</comment>
<organism evidence="18 19">
    <name type="scientific">Cedecea neteri</name>
    <dbReference type="NCBI Taxonomy" id="158822"/>
    <lineage>
        <taxon>Bacteria</taxon>
        <taxon>Pseudomonadati</taxon>
        <taxon>Pseudomonadota</taxon>
        <taxon>Gammaproteobacteria</taxon>
        <taxon>Enterobacterales</taxon>
        <taxon>Enterobacteriaceae</taxon>
        <taxon>Cedecea</taxon>
    </lineage>
</organism>
<dbReference type="InterPro" id="IPR029061">
    <property type="entry name" value="THDP-binding"/>
</dbReference>
<feature type="domain" description="Thiamine pyrophosphate enzyme central" evidence="15">
    <location>
        <begin position="196"/>
        <end position="330"/>
    </location>
</feature>
<dbReference type="GO" id="GO:0003984">
    <property type="term" value="F:acetolactate synthase activity"/>
    <property type="evidence" value="ECO:0007669"/>
    <property type="project" value="UniProtKB-EC"/>
</dbReference>
<evidence type="ECO:0000256" key="8">
    <source>
        <dbReference type="ARBA" id="ARBA00022723"/>
    </source>
</evidence>
<dbReference type="NCBIfam" id="TIGR00118">
    <property type="entry name" value="acolac_lg"/>
    <property type="match status" value="1"/>
</dbReference>
<dbReference type="EMBL" id="CP009458">
    <property type="protein sequence ID" value="AIR60769.1"/>
    <property type="molecule type" value="Genomic_DNA"/>
</dbReference>
<dbReference type="SUPFAM" id="SSF52467">
    <property type="entry name" value="DHS-like NAD/FAD-binding domain"/>
    <property type="match status" value="1"/>
</dbReference>
<dbReference type="PANTHER" id="PTHR18968">
    <property type="entry name" value="THIAMINE PYROPHOSPHATE ENZYMES"/>
    <property type="match status" value="1"/>
</dbReference>
<evidence type="ECO:0000259" key="16">
    <source>
        <dbReference type="Pfam" id="PF02775"/>
    </source>
</evidence>
<comment type="pathway">
    <text evidence="2 14">Amino-acid biosynthesis; L-valine biosynthesis; L-valine from pyruvate: step 1/4.</text>
</comment>
<dbReference type="NCBIfam" id="NF006525">
    <property type="entry name" value="PRK08979.1"/>
    <property type="match status" value="1"/>
</dbReference>
<feature type="domain" description="Thiamine pyrophosphate enzyme N-terminal TPP-binding" evidence="17">
    <location>
        <begin position="5"/>
        <end position="119"/>
    </location>
</feature>
<dbReference type="InterPro" id="IPR000399">
    <property type="entry name" value="TPP-bd_CS"/>
</dbReference>
<dbReference type="GO" id="GO:0050660">
    <property type="term" value="F:flavin adenine dinucleotide binding"/>
    <property type="evidence" value="ECO:0007669"/>
    <property type="project" value="InterPro"/>
</dbReference>
<comment type="pathway">
    <text evidence="1 14">Amino-acid biosynthesis; L-isoleucine biosynthesis; L-isoleucine from 2-oxobutanoate: step 1/4.</text>
</comment>
<dbReference type="InterPro" id="IPR012846">
    <property type="entry name" value="Acetolactate_synth_lsu"/>
</dbReference>
<dbReference type="FunFam" id="3.40.50.970:FF:000016">
    <property type="entry name" value="Acetolactate synthase"/>
    <property type="match status" value="1"/>
</dbReference>
<dbReference type="Pfam" id="PF02776">
    <property type="entry name" value="TPP_enzyme_N"/>
    <property type="match status" value="1"/>
</dbReference>
<dbReference type="FunFam" id="3.40.50.1220:FF:000008">
    <property type="entry name" value="Acetolactate synthase"/>
    <property type="match status" value="1"/>
</dbReference>
<dbReference type="Proteomes" id="UP000029516">
    <property type="component" value="Chromosome"/>
</dbReference>
<gene>
    <name evidence="18" type="ORF">LH23_08885</name>
</gene>
<evidence type="ECO:0000313" key="18">
    <source>
        <dbReference type="EMBL" id="AIR60769.1"/>
    </source>
</evidence>
<comment type="similarity">
    <text evidence="3 14">Belongs to the TPP enzyme family.</text>
</comment>
<dbReference type="GO" id="GO:0009099">
    <property type="term" value="P:L-valine biosynthetic process"/>
    <property type="evidence" value="ECO:0007669"/>
    <property type="project" value="TreeGrafter"/>
</dbReference>
<evidence type="ECO:0000313" key="19">
    <source>
        <dbReference type="Proteomes" id="UP000029516"/>
    </source>
</evidence>
<dbReference type="InterPro" id="IPR039368">
    <property type="entry name" value="AHAS_TPP"/>
</dbReference>